<organism evidence="5">
    <name type="scientific">Tetranychus truncatus</name>
    <dbReference type="NCBI Taxonomy" id="93132"/>
    <lineage>
        <taxon>Eukaryota</taxon>
        <taxon>Metazoa</taxon>
        <taxon>Ecdysozoa</taxon>
        <taxon>Arthropoda</taxon>
        <taxon>Chelicerata</taxon>
        <taxon>Arachnida</taxon>
        <taxon>Acari</taxon>
        <taxon>Acariformes</taxon>
        <taxon>Trombidiformes</taxon>
        <taxon>Prostigmata</taxon>
        <taxon>Eleutherengona</taxon>
        <taxon>Raphignathae</taxon>
        <taxon>Tetranychoidea</taxon>
        <taxon>Tetranychidae</taxon>
        <taxon>Tetranychus</taxon>
    </lineage>
</organism>
<dbReference type="EMBL" id="MH990437">
    <property type="protein sequence ID" value="AYV88984.1"/>
    <property type="molecule type" value="mRNA"/>
</dbReference>
<dbReference type="Pfam" id="PF08762">
    <property type="entry name" value="CRPV_capsid"/>
    <property type="match status" value="1"/>
</dbReference>
<evidence type="ECO:0000256" key="1">
    <source>
        <dbReference type="SAM" id="MobiDB-lite"/>
    </source>
</evidence>
<sequence>MSKFNQDTPFNTTNYKNVNSISLEHNEPLVEHTLGKHPILSSQKTESMSDPSGLTTTQLLHKPIVFANDVSWKVEDAINHTVYTQSLLNIFETLNRSPGGQNLRGNAFFRSGARIELKLTSSPFHSGRLVFYYIPPGVRTLFRESIYSKVQFPCVYVDAGNSTTGILDIPFVTIKDFFATYHPDDYSDFGDIVVAVLNPLRVGTGGPTSVQLALTLHPTQNDICLPVLAHELNITQENAVQLQGLDEIIKGMINDGSRILDSHDPVDLIGGTQDLPAHLVKILRDLIKTSSSGDATKMPNLPPSSVLPAPEALDKPKYNEPPPNPNNTTTITKVNDSAPTLSNITGMSTEHLSLIPEKTIITSNPSQEMNLLRVAQTPSLIRIGEWTDSNDSGTILFKTPIDPMVSPFLPSGGSNGVYYPTYLSHVVAPFAFWRGSIDYHFSFAGTEQHKGKIIVAWIPFDSLNTDTHDSSILGRSPTIEEMSLFPNEVFDLSLNKEFSFSVPYNSETPFRKVGETNTRINTTDGEVFGDDSTDESLGVLYMAVYNKLSHPSTVSSTINFNVYVKAGGDFQFRCLRFNADFGNQYQKINYVTLQGLDVVYETTREGMAQEPVNRVGVSDARVTKSSFQFDDSEERLGVLLQKYYPQFAYRVDIEAANTLTVSIASLPGLVFRSQRDPDPALNPDPRWRNLIAHFRDIYAFWQGSLNYFIIHNTTVNNPILLSVSHDPTSHLINLKQIDVGQASLKTKFYYAPIQSSVPMANDEVDLSETAIYSHLSNLRVNPTIEITTAHRSIYRRLYTADSRIGSADLTDQDETIGNIDLLYSNPSTENVSLSAVVYQSIGDDFQFKYLIPPPSLKSRR</sequence>
<reference evidence="5" key="1">
    <citation type="submission" date="2018-09" db="EMBL/GenBank/DDBJ databases">
        <title>Comparative analyses of salivary proteins from the facultative symbiont-infected and uninfected Tetranychus truncatus.</title>
        <authorList>
            <person name="Zhu Y.-X."/>
            <person name="Huang H.-J."/>
            <person name="Hong X.-Y."/>
        </authorList>
    </citation>
    <scope>NUCLEOTIDE SEQUENCE</scope>
</reference>
<feature type="domain" description="Picornavirus capsid" evidence="2">
    <location>
        <begin position="423"/>
        <end position="519"/>
    </location>
</feature>
<dbReference type="AlphaFoldDB" id="A0A3G5ANT1"/>
<dbReference type="GO" id="GO:0005198">
    <property type="term" value="F:structural molecule activity"/>
    <property type="evidence" value="ECO:0007669"/>
    <property type="project" value="InterPro"/>
</dbReference>
<accession>A0A3G5ANT1</accession>
<evidence type="ECO:0000259" key="3">
    <source>
        <dbReference type="Pfam" id="PF00915"/>
    </source>
</evidence>
<dbReference type="SUPFAM" id="SSF88633">
    <property type="entry name" value="Positive stranded ssRNA viruses"/>
    <property type="match status" value="3"/>
</dbReference>
<evidence type="ECO:0000259" key="4">
    <source>
        <dbReference type="Pfam" id="PF08762"/>
    </source>
</evidence>
<dbReference type="Pfam" id="PF00915">
    <property type="entry name" value="Calici_coat"/>
    <property type="match status" value="1"/>
</dbReference>
<evidence type="ECO:0000313" key="5">
    <source>
        <dbReference type="EMBL" id="AYV88984.1"/>
    </source>
</evidence>
<dbReference type="Gene3D" id="2.60.120.20">
    <property type="match status" value="3"/>
</dbReference>
<feature type="domain" description="Dicistrovirus capsid-polyprotein C-terminal" evidence="4">
    <location>
        <begin position="689"/>
        <end position="856"/>
    </location>
</feature>
<feature type="region of interest" description="Disordered" evidence="1">
    <location>
        <begin position="291"/>
        <end position="339"/>
    </location>
</feature>
<dbReference type="InterPro" id="IPR001676">
    <property type="entry name" value="Picornavirus_capsid"/>
</dbReference>
<dbReference type="InterPro" id="IPR004005">
    <property type="entry name" value="Calicivirus_coat"/>
</dbReference>
<name>A0A3G5ANT1_9ACAR</name>
<dbReference type="InterPro" id="IPR029053">
    <property type="entry name" value="Viral_coat"/>
</dbReference>
<proteinExistence type="evidence at transcript level"/>
<dbReference type="InterPro" id="IPR033703">
    <property type="entry name" value="Rhv-like"/>
</dbReference>
<dbReference type="InterPro" id="IPR014872">
    <property type="entry name" value="Dicistrovirus_capsid-polyPr_C"/>
</dbReference>
<evidence type="ECO:0000259" key="2">
    <source>
        <dbReference type="Pfam" id="PF00073"/>
    </source>
</evidence>
<dbReference type="Pfam" id="PF00073">
    <property type="entry name" value="Rhv"/>
    <property type="match status" value="1"/>
</dbReference>
<dbReference type="CDD" id="cd00205">
    <property type="entry name" value="rhv_like"/>
    <property type="match status" value="2"/>
</dbReference>
<protein>
    <submittedName>
        <fullName evidence="5">Polyprotein-1</fullName>
    </submittedName>
</protein>
<feature type="domain" description="Calicivirus coat protein" evidence="3">
    <location>
        <begin position="113"/>
        <end position="215"/>
    </location>
</feature>